<evidence type="ECO:0000313" key="6">
    <source>
        <dbReference type="Proteomes" id="UP000291088"/>
    </source>
</evidence>
<dbReference type="PROSITE" id="PS01124">
    <property type="entry name" value="HTH_ARAC_FAMILY_2"/>
    <property type="match status" value="1"/>
</dbReference>
<dbReference type="Pfam" id="PF12852">
    <property type="entry name" value="Cupin_6"/>
    <property type="match status" value="1"/>
</dbReference>
<evidence type="ECO:0000313" key="5">
    <source>
        <dbReference type="EMBL" id="RYC11668.1"/>
    </source>
</evidence>
<name>A0A4Q2T498_9HYPH</name>
<dbReference type="PRINTS" id="PR00032">
    <property type="entry name" value="HTHARAC"/>
</dbReference>
<dbReference type="InterPro" id="IPR018062">
    <property type="entry name" value="HTH_AraC-typ_CS"/>
</dbReference>
<dbReference type="Pfam" id="PF12833">
    <property type="entry name" value="HTH_18"/>
    <property type="match status" value="1"/>
</dbReference>
<keyword evidence="6" id="KW-1185">Reference proteome</keyword>
<proteinExistence type="predicted"/>
<feature type="domain" description="HTH araC/xylS-type" evidence="4">
    <location>
        <begin position="207"/>
        <end position="305"/>
    </location>
</feature>
<dbReference type="Gene3D" id="1.10.10.60">
    <property type="entry name" value="Homeodomain-like"/>
    <property type="match status" value="2"/>
</dbReference>
<dbReference type="PANTHER" id="PTHR46796:SF7">
    <property type="entry name" value="ARAC FAMILY TRANSCRIPTIONAL REGULATOR"/>
    <property type="match status" value="1"/>
</dbReference>
<sequence>MNKNDLLTGIFSALRLETRLYFEAAFPKAFSVGLPKERQHIRFHVVLDGEAWIRVGDEEPQRLVEGDLAIVPHGNVQIVSDLPTRPPTDLAEVLAKHPPEDGVLSAGGNPATRLLCGFCAFDEAIPHPLIAGLPALLVVRPAELRDEAAAAAALRLLTMEATGRKQGMPAIVTRLVEIILIQTIRRLSMDEEARTGFVAALADRRLSRALYAMHDAPERDWTVDLLSKVAGMSRSRFAAEFAADVGLPPIEYLTAWRLAKARALLARSALDVTDIAERCGYRSLPSFSLRFKAAFGVSPARFRRESRGQA</sequence>
<evidence type="ECO:0000256" key="1">
    <source>
        <dbReference type="ARBA" id="ARBA00023015"/>
    </source>
</evidence>
<dbReference type="SMART" id="SM00342">
    <property type="entry name" value="HTH_ARAC"/>
    <property type="match status" value="1"/>
</dbReference>
<keyword evidence="3" id="KW-0804">Transcription</keyword>
<dbReference type="GO" id="GO:0043565">
    <property type="term" value="F:sequence-specific DNA binding"/>
    <property type="evidence" value="ECO:0007669"/>
    <property type="project" value="InterPro"/>
</dbReference>
<dbReference type="PROSITE" id="PS00041">
    <property type="entry name" value="HTH_ARAC_FAMILY_1"/>
    <property type="match status" value="1"/>
</dbReference>
<dbReference type="GO" id="GO:0003700">
    <property type="term" value="F:DNA-binding transcription factor activity"/>
    <property type="evidence" value="ECO:0007669"/>
    <property type="project" value="InterPro"/>
</dbReference>
<dbReference type="PANTHER" id="PTHR46796">
    <property type="entry name" value="HTH-TYPE TRANSCRIPTIONAL ACTIVATOR RHAS-RELATED"/>
    <property type="match status" value="1"/>
</dbReference>
<evidence type="ECO:0000256" key="3">
    <source>
        <dbReference type="ARBA" id="ARBA00023163"/>
    </source>
</evidence>
<accession>A0A4Q2T498</accession>
<dbReference type="SUPFAM" id="SSF46689">
    <property type="entry name" value="Homeodomain-like"/>
    <property type="match status" value="2"/>
</dbReference>
<keyword evidence="1" id="KW-0805">Transcription regulation</keyword>
<dbReference type="OrthoDB" id="9802263at2"/>
<protein>
    <submittedName>
        <fullName evidence="5">AraC family transcriptional regulator</fullName>
    </submittedName>
</protein>
<dbReference type="InterPro" id="IPR020449">
    <property type="entry name" value="Tscrpt_reg_AraC-type_HTH"/>
</dbReference>
<dbReference type="InterPro" id="IPR050204">
    <property type="entry name" value="AraC_XylS_family_regulators"/>
</dbReference>
<dbReference type="InterPro" id="IPR018060">
    <property type="entry name" value="HTH_AraC"/>
</dbReference>
<dbReference type="EMBL" id="SDVB01000238">
    <property type="protein sequence ID" value="RYC11668.1"/>
    <property type="molecule type" value="Genomic_DNA"/>
</dbReference>
<evidence type="ECO:0000256" key="2">
    <source>
        <dbReference type="ARBA" id="ARBA00023125"/>
    </source>
</evidence>
<dbReference type="InterPro" id="IPR011051">
    <property type="entry name" value="RmlC_Cupin_sf"/>
</dbReference>
<gene>
    <name evidence="5" type="ORF">EUU22_11340</name>
</gene>
<dbReference type="InterPro" id="IPR009057">
    <property type="entry name" value="Homeodomain-like_sf"/>
</dbReference>
<dbReference type="InterPro" id="IPR032783">
    <property type="entry name" value="AraC_lig"/>
</dbReference>
<dbReference type="Proteomes" id="UP000291088">
    <property type="component" value="Unassembled WGS sequence"/>
</dbReference>
<keyword evidence="2" id="KW-0238">DNA-binding</keyword>
<dbReference type="AlphaFoldDB" id="A0A4Q2T498"/>
<reference evidence="5 6" key="1">
    <citation type="submission" date="2019-01" db="EMBL/GenBank/DDBJ databases">
        <authorList>
            <person name="Deng T."/>
        </authorList>
    </citation>
    <scope>NUCLEOTIDE SEQUENCE [LARGE SCALE GENOMIC DNA]</scope>
    <source>
        <strain evidence="5 6">F8825</strain>
    </source>
</reference>
<dbReference type="SUPFAM" id="SSF51182">
    <property type="entry name" value="RmlC-like cupins"/>
    <property type="match status" value="1"/>
</dbReference>
<organism evidence="5 6">
    <name type="scientific">Ciceribacter ferrooxidans</name>
    <dbReference type="NCBI Taxonomy" id="2509717"/>
    <lineage>
        <taxon>Bacteria</taxon>
        <taxon>Pseudomonadati</taxon>
        <taxon>Pseudomonadota</taxon>
        <taxon>Alphaproteobacteria</taxon>
        <taxon>Hyphomicrobiales</taxon>
        <taxon>Rhizobiaceae</taxon>
        <taxon>Ciceribacter</taxon>
    </lineage>
</organism>
<dbReference type="RefSeq" id="WP_129332109.1">
    <property type="nucleotide sequence ID" value="NZ_SDVB01000238.1"/>
</dbReference>
<comment type="caution">
    <text evidence="5">The sequence shown here is derived from an EMBL/GenBank/DDBJ whole genome shotgun (WGS) entry which is preliminary data.</text>
</comment>
<evidence type="ECO:0000259" key="4">
    <source>
        <dbReference type="PROSITE" id="PS01124"/>
    </source>
</evidence>